<protein>
    <submittedName>
        <fullName evidence="1">Uncharacterized protein</fullName>
    </submittedName>
</protein>
<dbReference type="RefSeq" id="WP_262575586.1">
    <property type="nucleotide sequence ID" value="NZ_JAOQKJ010000013.1"/>
</dbReference>
<proteinExistence type="predicted"/>
<name>A0ABT2T5M7_9FIRM</name>
<dbReference type="Proteomes" id="UP001652432">
    <property type="component" value="Unassembled WGS sequence"/>
</dbReference>
<gene>
    <name evidence="1" type="ORF">OCV77_13865</name>
</gene>
<evidence type="ECO:0000313" key="1">
    <source>
        <dbReference type="EMBL" id="MCU6745559.1"/>
    </source>
</evidence>
<keyword evidence="2" id="KW-1185">Reference proteome</keyword>
<accession>A0ABT2T5M7</accession>
<evidence type="ECO:0000313" key="2">
    <source>
        <dbReference type="Proteomes" id="UP001652432"/>
    </source>
</evidence>
<sequence>MDIEIDVEYLQGNTAIKRKMKQKELAALLLDEDVVLLFVNKPKVTYYRRKTKNRSKKS</sequence>
<dbReference type="EMBL" id="JAOQKJ010000013">
    <property type="protein sequence ID" value="MCU6745559.1"/>
    <property type="molecule type" value="Genomic_DNA"/>
</dbReference>
<organism evidence="1 2">
    <name type="scientific">Suilimivivens aceti</name>
    <dbReference type="NCBI Taxonomy" id="2981774"/>
    <lineage>
        <taxon>Bacteria</taxon>
        <taxon>Bacillati</taxon>
        <taxon>Bacillota</taxon>
        <taxon>Clostridia</taxon>
        <taxon>Lachnospirales</taxon>
        <taxon>Lachnospiraceae</taxon>
        <taxon>Suilimivivens</taxon>
    </lineage>
</organism>
<reference evidence="1 2" key="1">
    <citation type="journal article" date="2021" name="ISME Commun">
        <title>Automated analysis of genomic sequences facilitates high-throughput and comprehensive description of bacteria.</title>
        <authorList>
            <person name="Hitch T.C.A."/>
        </authorList>
    </citation>
    <scope>NUCLEOTIDE SEQUENCE [LARGE SCALE GENOMIC DNA]</scope>
    <source>
        <strain evidence="1 2">Sanger_18</strain>
    </source>
</reference>
<comment type="caution">
    <text evidence="1">The sequence shown here is derived from an EMBL/GenBank/DDBJ whole genome shotgun (WGS) entry which is preliminary data.</text>
</comment>